<evidence type="ECO:0008006" key="6">
    <source>
        <dbReference type="Google" id="ProtNLM"/>
    </source>
</evidence>
<name>A0A4Q9PD15_9APHY</name>
<dbReference type="STRING" id="114155.A0A4Q9PD15"/>
<accession>A0A4Q9PD15</accession>
<gene>
    <name evidence="4" type="ORF">BD310DRAFT_888970</name>
</gene>
<organism evidence="4 5">
    <name type="scientific">Dichomitus squalens</name>
    <dbReference type="NCBI Taxonomy" id="114155"/>
    <lineage>
        <taxon>Eukaryota</taxon>
        <taxon>Fungi</taxon>
        <taxon>Dikarya</taxon>
        <taxon>Basidiomycota</taxon>
        <taxon>Agaricomycotina</taxon>
        <taxon>Agaricomycetes</taxon>
        <taxon>Polyporales</taxon>
        <taxon>Polyporaceae</taxon>
        <taxon>Dichomitus</taxon>
    </lineage>
</organism>
<dbReference type="InterPro" id="IPR036291">
    <property type="entry name" value="NAD(P)-bd_dom_sf"/>
</dbReference>
<feature type="compositionally biased region" description="Basic residues" evidence="3">
    <location>
        <begin position="12"/>
        <end position="30"/>
    </location>
</feature>
<evidence type="ECO:0000256" key="3">
    <source>
        <dbReference type="SAM" id="MobiDB-lite"/>
    </source>
</evidence>
<keyword evidence="2" id="KW-0560">Oxidoreductase</keyword>
<feature type="compositionally biased region" description="Pro residues" evidence="3">
    <location>
        <begin position="31"/>
        <end position="40"/>
    </location>
</feature>
<sequence>MTTTTQLERYAAHSRHHHAQRPCRPRRRPRPAAPLSPPRLPLTLLPSPGPVQTLPPRARPVRLHYRRHGRHRQGDCGGAARRGFNAVLHRRNEAKMQQVVRGLRAQGKGKAGERDIRYFFADAAKAGHDFAKLVEPFGALHVTIVVHNVGGSDLSAARIDGRSEDYILGVVNKNSFFSLFLTRALLPQLRRAAQSGPVQVFFVGSLAGDIAPVRLPIYAASKGFLESLARGLDNDEQFLGVDDRPTGVRFGYLSVGAVHSDNHDAPMPPRLTTPTSARFARALVDAMGCGRRRVAPYWMHAVLSWLVELGPESVADAASAQEMRGLIARAEKDR</sequence>
<dbReference type="PANTHER" id="PTHR43899:SF13">
    <property type="entry name" value="RH59310P"/>
    <property type="match status" value="1"/>
</dbReference>
<dbReference type="InterPro" id="IPR002347">
    <property type="entry name" value="SDR_fam"/>
</dbReference>
<evidence type="ECO:0000256" key="1">
    <source>
        <dbReference type="ARBA" id="ARBA00006484"/>
    </source>
</evidence>
<evidence type="ECO:0000313" key="5">
    <source>
        <dbReference type="Proteomes" id="UP000292082"/>
    </source>
</evidence>
<comment type="similarity">
    <text evidence="1">Belongs to the short-chain dehydrogenases/reductases (SDR) family.</text>
</comment>
<dbReference type="Pfam" id="PF00106">
    <property type="entry name" value="adh_short"/>
    <property type="match status" value="1"/>
</dbReference>
<protein>
    <recommendedName>
        <fullName evidence="6">NAD(P)-binding protein</fullName>
    </recommendedName>
</protein>
<dbReference type="Proteomes" id="UP000292082">
    <property type="component" value="Unassembled WGS sequence"/>
</dbReference>
<dbReference type="GO" id="GO:0016491">
    <property type="term" value="F:oxidoreductase activity"/>
    <property type="evidence" value="ECO:0007669"/>
    <property type="project" value="UniProtKB-KW"/>
</dbReference>
<dbReference type="PANTHER" id="PTHR43899">
    <property type="entry name" value="RH59310P"/>
    <property type="match status" value="1"/>
</dbReference>
<dbReference type="SUPFAM" id="SSF51735">
    <property type="entry name" value="NAD(P)-binding Rossmann-fold domains"/>
    <property type="match status" value="1"/>
</dbReference>
<keyword evidence="5" id="KW-1185">Reference proteome</keyword>
<dbReference type="EMBL" id="ML145239">
    <property type="protein sequence ID" value="TBU52730.1"/>
    <property type="molecule type" value="Genomic_DNA"/>
</dbReference>
<evidence type="ECO:0000256" key="2">
    <source>
        <dbReference type="ARBA" id="ARBA00023002"/>
    </source>
</evidence>
<evidence type="ECO:0000313" key="4">
    <source>
        <dbReference type="EMBL" id="TBU52730.1"/>
    </source>
</evidence>
<proteinExistence type="inferred from homology"/>
<reference evidence="4 5" key="1">
    <citation type="submission" date="2019-01" db="EMBL/GenBank/DDBJ databases">
        <title>Draft genome sequences of three monokaryotic isolates of the white-rot basidiomycete fungus Dichomitus squalens.</title>
        <authorList>
            <consortium name="DOE Joint Genome Institute"/>
            <person name="Lopez S.C."/>
            <person name="Andreopoulos B."/>
            <person name="Pangilinan J."/>
            <person name="Lipzen A."/>
            <person name="Riley R."/>
            <person name="Ahrendt S."/>
            <person name="Ng V."/>
            <person name="Barry K."/>
            <person name="Daum C."/>
            <person name="Grigoriev I.V."/>
            <person name="Hilden K.S."/>
            <person name="Makela M.R."/>
            <person name="de Vries R.P."/>
        </authorList>
    </citation>
    <scope>NUCLEOTIDE SEQUENCE [LARGE SCALE GENOMIC DNA]</scope>
    <source>
        <strain evidence="4 5">CBS 464.89</strain>
    </source>
</reference>
<dbReference type="GO" id="GO:0005783">
    <property type="term" value="C:endoplasmic reticulum"/>
    <property type="evidence" value="ECO:0007669"/>
    <property type="project" value="TreeGrafter"/>
</dbReference>
<dbReference type="AlphaFoldDB" id="A0A4Q9PD15"/>
<feature type="region of interest" description="Disordered" evidence="3">
    <location>
        <begin position="1"/>
        <end position="56"/>
    </location>
</feature>
<dbReference type="InterPro" id="IPR051019">
    <property type="entry name" value="VLCFA-Steroid_DH"/>
</dbReference>
<dbReference type="Gene3D" id="3.40.50.720">
    <property type="entry name" value="NAD(P)-binding Rossmann-like Domain"/>
    <property type="match status" value="1"/>
</dbReference>